<dbReference type="AlphaFoldDB" id="A0A023G203"/>
<feature type="signal peptide" evidence="1">
    <location>
        <begin position="1"/>
        <end position="20"/>
    </location>
</feature>
<protein>
    <submittedName>
        <fullName evidence="2">Putative secreted protein</fullName>
    </submittedName>
</protein>
<proteinExistence type="evidence at transcript level"/>
<dbReference type="EMBL" id="GBBM01007736">
    <property type="protein sequence ID" value="JAC27682.1"/>
    <property type="molecule type" value="mRNA"/>
</dbReference>
<feature type="chain" id="PRO_5001517998" evidence="1">
    <location>
        <begin position="21"/>
        <end position="111"/>
    </location>
</feature>
<sequence length="111" mass="12931">MKWTVLSPCVLLALVFICCAQPQDRYKLRNWIWNQNHQNRHLYCKPWCGLSQQIGSACGSTRCVCVENAPGKPRLPFSCIWSPARAILEEQAQQKIRRVYLFQVARLGRQR</sequence>
<evidence type="ECO:0000256" key="1">
    <source>
        <dbReference type="SAM" id="SignalP"/>
    </source>
</evidence>
<reference evidence="2" key="1">
    <citation type="submission" date="2014-03" db="EMBL/GenBank/DDBJ databases">
        <title>The sialotranscriptome of Amblyomma triste, Amblyomma parvum and Amblyomma cajennense ticks, uncovered by 454-based RNA-seq.</title>
        <authorList>
            <person name="Garcia G.R."/>
            <person name="Gardinassi L.G."/>
            <person name="Ribeiro J.M."/>
            <person name="Anatriello E."/>
            <person name="Ferreira B.R."/>
            <person name="Moreira H.N."/>
            <person name="Mafra C."/>
            <person name="Olegario M.M."/>
            <person name="Szabo P.J."/>
            <person name="Miranda-Santos I.K."/>
            <person name="Maruyama S.R."/>
        </authorList>
    </citation>
    <scope>NUCLEOTIDE SEQUENCE</scope>
    <source>
        <strain evidence="2">Mato Grasso do Sul</strain>
        <tissue evidence="2">Salivary glands</tissue>
    </source>
</reference>
<evidence type="ECO:0000313" key="2">
    <source>
        <dbReference type="EMBL" id="JAC27682.1"/>
    </source>
</evidence>
<organism evidence="2">
    <name type="scientific">Amblyomma triste</name>
    <name type="common">Neotropical tick</name>
    <dbReference type="NCBI Taxonomy" id="251400"/>
    <lineage>
        <taxon>Eukaryota</taxon>
        <taxon>Metazoa</taxon>
        <taxon>Ecdysozoa</taxon>
        <taxon>Arthropoda</taxon>
        <taxon>Chelicerata</taxon>
        <taxon>Arachnida</taxon>
        <taxon>Acari</taxon>
        <taxon>Parasitiformes</taxon>
        <taxon>Ixodida</taxon>
        <taxon>Ixodoidea</taxon>
        <taxon>Ixodidae</taxon>
        <taxon>Amblyomminae</taxon>
        <taxon>Amblyomma</taxon>
    </lineage>
</organism>
<name>A0A023G203_AMBTT</name>
<accession>A0A023G203</accession>
<keyword evidence="1" id="KW-0732">Signal</keyword>